<sequence>MSMEYLRVPAVARLWERMKCRMEQNYGVPLQEIITENPQKIYVLEDALDVDKICKRSCFEDRNIAESFPRRKVVSCPRGGVMSLTFLTQPCILAAQMMALEYLRETCGYSVEAASVIAGHSLGEFSALCALGVFPPEVAVDLVYKRGALMEYTLDHFSPNRDNYVMYACHPVRAKLCADDPDVAVDHFHILVELVARSLSTTTSFVEVVNYNIDREQYIVAGDRLGMSALGKCLDPQFRASVCGPSSSLDRIARTAVASVWEDKKDGVTMDPNKGPSPDFVTSSVKKYGVRSTYRRFMRGPDDGYTPSLEELTQLTLQEDGRSGLKKKSWFIPIPVNVPFHSSRLRRAADLFLPVVWDAMPEEDLLRSLLGLDAKSVTDSLSASSAATGEGRPVWLTNLTGTAFRPMDPKFQSHALEMMQSMNVGEIRHHGRYQTDLVEKAFKNGVEQNSVRGMCAAVLAAQMAHPVQWIDLMDAAVIDGGVREVHEIAPVRTTAEMFKRTIFREPGEGGGAALDVVTRCLPSEERFL</sequence>
<dbReference type="Proteomes" id="UP000284403">
    <property type="component" value="Unassembled WGS sequence"/>
</dbReference>
<evidence type="ECO:0000259" key="5">
    <source>
        <dbReference type="Pfam" id="PF00698"/>
    </source>
</evidence>
<comment type="catalytic activity">
    <reaction evidence="4">
        <text>holo-[ACP] + malonyl-CoA = malonyl-[ACP] + CoA</text>
        <dbReference type="Rhea" id="RHEA:41792"/>
        <dbReference type="Rhea" id="RHEA-COMP:9623"/>
        <dbReference type="Rhea" id="RHEA-COMP:9685"/>
        <dbReference type="ChEBI" id="CHEBI:57287"/>
        <dbReference type="ChEBI" id="CHEBI:57384"/>
        <dbReference type="ChEBI" id="CHEBI:64479"/>
        <dbReference type="ChEBI" id="CHEBI:78449"/>
        <dbReference type="EC" id="2.3.1.39"/>
    </reaction>
</comment>
<dbReference type="InterPro" id="IPR014043">
    <property type="entry name" value="Acyl_transferase_dom"/>
</dbReference>
<dbReference type="InterPro" id="IPR050858">
    <property type="entry name" value="Mal-CoA-ACP_Trans/PKS_FabD"/>
</dbReference>
<evidence type="ECO:0000256" key="2">
    <source>
        <dbReference type="ARBA" id="ARBA00022679"/>
    </source>
</evidence>
<proteinExistence type="predicted"/>
<dbReference type="InterPro" id="IPR016035">
    <property type="entry name" value="Acyl_Trfase/lysoPLipase"/>
</dbReference>
<dbReference type="EMBL" id="MKKU01000034">
    <property type="protein sequence ID" value="RNF26634.1"/>
    <property type="molecule type" value="Genomic_DNA"/>
</dbReference>
<dbReference type="GO" id="GO:0004314">
    <property type="term" value="F:[acyl-carrier-protein] S-malonyltransferase activity"/>
    <property type="evidence" value="ECO:0007669"/>
    <property type="project" value="UniProtKB-EC"/>
</dbReference>
<dbReference type="AlphaFoldDB" id="A0A422Q9K2"/>
<dbReference type="Gene3D" id="3.40.366.10">
    <property type="entry name" value="Malonyl-Coenzyme A Acyl Carrier Protein, domain 2"/>
    <property type="match status" value="1"/>
</dbReference>
<evidence type="ECO:0000256" key="1">
    <source>
        <dbReference type="ARBA" id="ARBA00013258"/>
    </source>
</evidence>
<keyword evidence="7" id="KW-1185">Reference proteome</keyword>
<dbReference type="GeneID" id="40315037"/>
<dbReference type="EC" id="2.3.1.39" evidence="1"/>
<evidence type="ECO:0000313" key="6">
    <source>
        <dbReference type="EMBL" id="RNF26634.1"/>
    </source>
</evidence>
<dbReference type="GO" id="GO:0006633">
    <property type="term" value="P:fatty acid biosynthetic process"/>
    <property type="evidence" value="ECO:0007669"/>
    <property type="project" value="TreeGrafter"/>
</dbReference>
<gene>
    <name evidence="6" type="ORF">Tco025E_01426</name>
</gene>
<feature type="domain" description="Malonyl-CoA:ACP transacylase (MAT)" evidence="5">
    <location>
        <begin position="1"/>
        <end position="233"/>
    </location>
</feature>
<dbReference type="PANTHER" id="PTHR42681:SF1">
    <property type="entry name" value="MALONYL-COA-ACYL CARRIER PROTEIN TRANSACYLASE, MITOCHONDRIAL"/>
    <property type="match status" value="1"/>
</dbReference>
<evidence type="ECO:0000256" key="3">
    <source>
        <dbReference type="ARBA" id="ARBA00023315"/>
    </source>
</evidence>
<comment type="caution">
    <text evidence="6">The sequence shown here is derived from an EMBL/GenBank/DDBJ whole genome shotgun (WGS) entry which is preliminary data.</text>
</comment>
<dbReference type="RefSeq" id="XP_029231840.1">
    <property type="nucleotide sequence ID" value="XM_029368364.1"/>
</dbReference>
<keyword evidence="2 6" id="KW-0808">Transferase</keyword>
<keyword evidence="3 6" id="KW-0012">Acyltransferase</keyword>
<name>A0A422Q9K2_9TRYP</name>
<dbReference type="SUPFAM" id="SSF52151">
    <property type="entry name" value="FabD/lysophospholipase-like"/>
    <property type="match status" value="1"/>
</dbReference>
<dbReference type="PANTHER" id="PTHR42681">
    <property type="entry name" value="MALONYL-COA-ACYL CARRIER PROTEIN TRANSACYLASE, MITOCHONDRIAL"/>
    <property type="match status" value="1"/>
</dbReference>
<dbReference type="InterPro" id="IPR001227">
    <property type="entry name" value="Ac_transferase_dom_sf"/>
</dbReference>
<accession>A0A422Q9K2</accession>
<dbReference type="Gene3D" id="3.30.70.2430">
    <property type="match status" value="1"/>
</dbReference>
<dbReference type="Gene3D" id="3.90.25.70">
    <property type="match status" value="1"/>
</dbReference>
<evidence type="ECO:0000256" key="4">
    <source>
        <dbReference type="ARBA" id="ARBA00048462"/>
    </source>
</evidence>
<dbReference type="Pfam" id="PF00698">
    <property type="entry name" value="Acyl_transf_1"/>
    <property type="match status" value="1"/>
</dbReference>
<evidence type="ECO:0000313" key="7">
    <source>
        <dbReference type="Proteomes" id="UP000284403"/>
    </source>
</evidence>
<reference evidence="6 7" key="1">
    <citation type="journal article" date="2018" name="BMC Genomics">
        <title>Genomic comparison of Trypanosoma conorhini and Trypanosoma rangeli to Trypanosoma cruzi strains of high and low virulence.</title>
        <authorList>
            <person name="Bradwell K.R."/>
            <person name="Koparde V.N."/>
            <person name="Matveyev A.V."/>
            <person name="Serrano M.G."/>
            <person name="Alves J.M."/>
            <person name="Parikh H."/>
            <person name="Huang B."/>
            <person name="Lee V."/>
            <person name="Espinosa-Alvarez O."/>
            <person name="Ortiz P.A."/>
            <person name="Costa-Martins A.G."/>
            <person name="Teixeira M.M."/>
            <person name="Buck G.A."/>
        </authorList>
    </citation>
    <scope>NUCLEOTIDE SEQUENCE [LARGE SCALE GENOMIC DNA]</scope>
    <source>
        <strain evidence="6 7">025E</strain>
    </source>
</reference>
<organism evidence="6 7">
    <name type="scientific">Trypanosoma conorhini</name>
    <dbReference type="NCBI Taxonomy" id="83891"/>
    <lineage>
        <taxon>Eukaryota</taxon>
        <taxon>Discoba</taxon>
        <taxon>Euglenozoa</taxon>
        <taxon>Kinetoplastea</taxon>
        <taxon>Metakinetoplastina</taxon>
        <taxon>Trypanosomatida</taxon>
        <taxon>Trypanosomatidae</taxon>
        <taxon>Trypanosoma</taxon>
    </lineage>
</organism>
<protein>
    <recommendedName>
        <fullName evidence="1">[acyl-carrier-protein] S-malonyltransferase</fullName>
        <ecNumber evidence="1">2.3.1.39</ecNumber>
    </recommendedName>
</protein>
<dbReference type="OrthoDB" id="4251012at2759"/>